<evidence type="ECO:0000313" key="2">
    <source>
        <dbReference type="EMBL" id="KAA1132137.1"/>
    </source>
</evidence>
<gene>
    <name evidence="2" type="ORF">PGTUg99_037391</name>
</gene>
<reference evidence="2 3" key="1">
    <citation type="submission" date="2019-05" db="EMBL/GenBank/DDBJ databases">
        <title>Emergence of the Ug99 lineage of the wheat stem rust pathogen through somatic hybridization.</title>
        <authorList>
            <person name="Li F."/>
            <person name="Upadhyaya N.M."/>
            <person name="Sperschneider J."/>
            <person name="Matny O."/>
            <person name="Nguyen-Phuc H."/>
            <person name="Mago R."/>
            <person name="Raley C."/>
            <person name="Miller M.E."/>
            <person name="Silverstein K.A.T."/>
            <person name="Henningsen E."/>
            <person name="Hirsch C.D."/>
            <person name="Visser B."/>
            <person name="Pretorius Z.A."/>
            <person name="Steffenson B.J."/>
            <person name="Schwessinger B."/>
            <person name="Dodds P.N."/>
            <person name="Figueroa M."/>
        </authorList>
    </citation>
    <scope>NUCLEOTIDE SEQUENCE [LARGE SCALE GENOMIC DNA]</scope>
    <source>
        <strain evidence="2 3">Ug99</strain>
    </source>
</reference>
<evidence type="ECO:0000256" key="1">
    <source>
        <dbReference type="SAM" id="MobiDB-lite"/>
    </source>
</evidence>
<evidence type="ECO:0000313" key="3">
    <source>
        <dbReference type="Proteomes" id="UP000325313"/>
    </source>
</evidence>
<comment type="caution">
    <text evidence="2">The sequence shown here is derived from an EMBL/GenBank/DDBJ whole genome shotgun (WGS) entry which is preliminary data.</text>
</comment>
<feature type="region of interest" description="Disordered" evidence="1">
    <location>
        <begin position="29"/>
        <end position="51"/>
    </location>
</feature>
<sequence>MKRQPNHVPAVLNHFFTSWSQAILDNTSISPLATKRPPRRALQTTQPAPAC</sequence>
<dbReference type="AlphaFoldDB" id="A0A5B0S2K4"/>
<accession>A0A5B0S2K4</accession>
<protein>
    <submittedName>
        <fullName evidence="2">Uncharacterized protein</fullName>
    </submittedName>
</protein>
<name>A0A5B0S2K4_PUCGR</name>
<proteinExistence type="predicted"/>
<feature type="compositionally biased region" description="Polar residues" evidence="1">
    <location>
        <begin position="42"/>
        <end position="51"/>
    </location>
</feature>
<dbReference type="Proteomes" id="UP000325313">
    <property type="component" value="Unassembled WGS sequence"/>
</dbReference>
<organism evidence="2 3">
    <name type="scientific">Puccinia graminis f. sp. tritici</name>
    <dbReference type="NCBI Taxonomy" id="56615"/>
    <lineage>
        <taxon>Eukaryota</taxon>
        <taxon>Fungi</taxon>
        <taxon>Dikarya</taxon>
        <taxon>Basidiomycota</taxon>
        <taxon>Pucciniomycotina</taxon>
        <taxon>Pucciniomycetes</taxon>
        <taxon>Pucciniales</taxon>
        <taxon>Pucciniaceae</taxon>
        <taxon>Puccinia</taxon>
    </lineage>
</organism>
<dbReference type="EMBL" id="VDEP01000102">
    <property type="protein sequence ID" value="KAA1132137.1"/>
    <property type="molecule type" value="Genomic_DNA"/>
</dbReference>